<evidence type="ECO:0000313" key="2">
    <source>
        <dbReference type="EMBL" id="SIP89066.1"/>
    </source>
</evidence>
<dbReference type="InterPro" id="IPR029044">
    <property type="entry name" value="Nucleotide-diphossugar_trans"/>
</dbReference>
<dbReference type="Pfam" id="PF00535">
    <property type="entry name" value="Glycos_transf_2"/>
    <property type="match status" value="1"/>
</dbReference>
<keyword evidence="2" id="KW-0808">Transferase</keyword>
<dbReference type="AlphaFoldDB" id="A0A1N6NAK7"/>
<evidence type="ECO:0000259" key="1">
    <source>
        <dbReference type="Pfam" id="PF00535"/>
    </source>
</evidence>
<feature type="domain" description="Glycosyltransferase 2-like" evidence="1">
    <location>
        <begin position="19"/>
        <end position="123"/>
    </location>
</feature>
<keyword evidence="3" id="KW-1185">Reference proteome</keyword>
<dbReference type="GO" id="GO:0016740">
    <property type="term" value="F:transferase activity"/>
    <property type="evidence" value="ECO:0007669"/>
    <property type="project" value="UniProtKB-KW"/>
</dbReference>
<dbReference type="OrthoDB" id="5123492at2"/>
<protein>
    <submittedName>
        <fullName evidence="2">Glycosyltransferase, GT2 family</fullName>
    </submittedName>
</protein>
<dbReference type="InterPro" id="IPR001173">
    <property type="entry name" value="Glyco_trans_2-like"/>
</dbReference>
<organism evidence="2 3">
    <name type="scientific">Solilutibacter tolerans</name>
    <dbReference type="NCBI Taxonomy" id="1604334"/>
    <lineage>
        <taxon>Bacteria</taxon>
        <taxon>Pseudomonadati</taxon>
        <taxon>Pseudomonadota</taxon>
        <taxon>Gammaproteobacteria</taxon>
        <taxon>Lysobacterales</taxon>
        <taxon>Lysobacteraceae</taxon>
        <taxon>Solilutibacter</taxon>
    </lineage>
</organism>
<evidence type="ECO:0000313" key="3">
    <source>
        <dbReference type="Proteomes" id="UP000241788"/>
    </source>
</evidence>
<dbReference type="STRING" id="1604334.SAMN05421546_0183"/>
<reference evidence="3" key="1">
    <citation type="submission" date="2017-01" db="EMBL/GenBank/DDBJ databases">
        <authorList>
            <person name="Varghese N."/>
            <person name="Submissions S."/>
        </authorList>
    </citation>
    <scope>NUCLEOTIDE SEQUENCE [LARGE SCALE GENOMIC DNA]</scope>
    <source>
        <strain evidence="3">UM1</strain>
    </source>
</reference>
<dbReference type="EMBL" id="FTLW01000001">
    <property type="protein sequence ID" value="SIP89066.1"/>
    <property type="molecule type" value="Genomic_DNA"/>
</dbReference>
<dbReference type="Proteomes" id="UP000241788">
    <property type="component" value="Unassembled WGS sequence"/>
</dbReference>
<sequence length="279" mass="30779">MTEPALPIVLLPIGTDDAALDACLAALEQATPAGTRIWLLDDAQAGPRGIAIIERWLENTRLQAEYTRRQRPIGEAAHLSEGVAACGDMDIVVLAPDVRPAPGWLGRLVMCLQRDPTIGTATPWSNAGECVSWPRIGEVQPEPAEPRRIASAAAQMPPLHLELPTAGTHAVMLRGTPRQRTGRLDGESFESWAAALTDYSLRLAAMGWRNALCESAFVARDREPWHGEEDLDVLAVRWPSYRPRLAQFLMEDPLHQTRLELQRRYDEAADASPQEDLFA</sequence>
<dbReference type="RefSeq" id="WP_076584600.1">
    <property type="nucleotide sequence ID" value="NZ_FTLW01000001.1"/>
</dbReference>
<accession>A0A1N6NAK7</accession>
<dbReference type="Gene3D" id="3.90.550.10">
    <property type="entry name" value="Spore Coat Polysaccharide Biosynthesis Protein SpsA, Chain A"/>
    <property type="match status" value="1"/>
</dbReference>
<dbReference type="SUPFAM" id="SSF53448">
    <property type="entry name" value="Nucleotide-diphospho-sugar transferases"/>
    <property type="match status" value="1"/>
</dbReference>
<proteinExistence type="predicted"/>
<gene>
    <name evidence="2" type="ORF">SAMN05421546_0183</name>
</gene>
<name>A0A1N6NAK7_9GAMM</name>